<name>F6H668_VITVI</name>
<reference evidence="2" key="1">
    <citation type="journal article" date="2007" name="Nature">
        <title>The grapevine genome sequence suggests ancestral hexaploidization in major angiosperm phyla.</title>
        <authorList>
            <consortium name="The French-Italian Public Consortium for Grapevine Genome Characterization."/>
            <person name="Jaillon O."/>
            <person name="Aury J.-M."/>
            <person name="Noel B."/>
            <person name="Policriti A."/>
            <person name="Clepet C."/>
            <person name="Casagrande A."/>
            <person name="Choisne N."/>
            <person name="Aubourg S."/>
            <person name="Vitulo N."/>
            <person name="Jubin C."/>
            <person name="Vezzi A."/>
            <person name="Legeai F."/>
            <person name="Hugueney P."/>
            <person name="Dasilva C."/>
            <person name="Horner D."/>
            <person name="Mica E."/>
            <person name="Jublot D."/>
            <person name="Poulain J."/>
            <person name="Bruyere C."/>
            <person name="Billault A."/>
            <person name="Segurens B."/>
            <person name="Gouyvenoux M."/>
            <person name="Ugarte E."/>
            <person name="Cattonaro F."/>
            <person name="Anthouard V."/>
            <person name="Vico V."/>
            <person name="Del Fabbro C."/>
            <person name="Alaux M."/>
            <person name="Di Gaspero G."/>
            <person name="Dumas V."/>
            <person name="Felice N."/>
            <person name="Paillard S."/>
            <person name="Juman I."/>
            <person name="Moroldo M."/>
            <person name="Scalabrin S."/>
            <person name="Canaguier A."/>
            <person name="Le Clainche I."/>
            <person name="Malacrida G."/>
            <person name="Durand E."/>
            <person name="Pesole G."/>
            <person name="Laucou V."/>
            <person name="Chatelet P."/>
            <person name="Merdinoglu D."/>
            <person name="Delledonne M."/>
            <person name="Pezzotti M."/>
            <person name="Lecharny A."/>
            <person name="Scarpelli C."/>
            <person name="Artiguenave F."/>
            <person name="Pe M.E."/>
            <person name="Valle G."/>
            <person name="Morgante M."/>
            <person name="Caboche M."/>
            <person name="Adam-Blondon A.-F."/>
            <person name="Weissenbach J."/>
            <person name="Quetier F."/>
            <person name="Wincker P."/>
        </authorList>
    </citation>
    <scope>NUCLEOTIDE SEQUENCE [LARGE SCALE GENOMIC DNA]</scope>
    <source>
        <strain evidence="2">cv. Pinot noir / PN40024</strain>
    </source>
</reference>
<dbReference type="AlphaFoldDB" id="F6H668"/>
<evidence type="ECO:0000313" key="2">
    <source>
        <dbReference type="Proteomes" id="UP000009183"/>
    </source>
</evidence>
<accession>F6H668</accession>
<organism evidence="1 2">
    <name type="scientific">Vitis vinifera</name>
    <name type="common">Grape</name>
    <dbReference type="NCBI Taxonomy" id="29760"/>
    <lineage>
        <taxon>Eukaryota</taxon>
        <taxon>Viridiplantae</taxon>
        <taxon>Streptophyta</taxon>
        <taxon>Embryophyta</taxon>
        <taxon>Tracheophyta</taxon>
        <taxon>Spermatophyta</taxon>
        <taxon>Magnoliopsida</taxon>
        <taxon>eudicotyledons</taxon>
        <taxon>Gunneridae</taxon>
        <taxon>Pentapetalae</taxon>
        <taxon>rosids</taxon>
        <taxon>Vitales</taxon>
        <taxon>Vitaceae</taxon>
        <taxon>Viteae</taxon>
        <taxon>Vitis</taxon>
    </lineage>
</organism>
<dbReference type="EMBL" id="FN595242">
    <property type="protein sequence ID" value="CCB47710.1"/>
    <property type="molecule type" value="Genomic_DNA"/>
</dbReference>
<keyword evidence="2" id="KW-1185">Reference proteome</keyword>
<protein>
    <submittedName>
        <fullName evidence="1">Uncharacterized protein</fullName>
    </submittedName>
</protein>
<dbReference type="InParanoid" id="F6H668"/>
<gene>
    <name evidence="1" type="ordered locus">VIT_03s0091g00640</name>
</gene>
<dbReference type="Proteomes" id="UP000009183">
    <property type="component" value="Chromosome 3"/>
</dbReference>
<dbReference type="HOGENOM" id="CLU_3431148_0_0_1"/>
<evidence type="ECO:0000313" key="1">
    <source>
        <dbReference type="EMBL" id="CCB47710.1"/>
    </source>
</evidence>
<proteinExistence type="predicted"/>
<sequence length="18" mass="1893">MNLSIQQVEVVCAGTLMG</sequence>